<organism evidence="1 2">
    <name type="scientific">Caenorhabditis tropicalis</name>
    <dbReference type="NCBI Taxonomy" id="1561998"/>
    <lineage>
        <taxon>Eukaryota</taxon>
        <taxon>Metazoa</taxon>
        <taxon>Ecdysozoa</taxon>
        <taxon>Nematoda</taxon>
        <taxon>Chromadorea</taxon>
        <taxon>Rhabditida</taxon>
        <taxon>Rhabditina</taxon>
        <taxon>Rhabditomorpha</taxon>
        <taxon>Rhabditoidea</taxon>
        <taxon>Rhabditidae</taxon>
        <taxon>Peloderinae</taxon>
        <taxon>Caenorhabditis</taxon>
    </lineage>
</organism>
<evidence type="ECO:0000313" key="2">
    <source>
        <dbReference type="WBParaSite" id="Csp11.Scaffold574.g4332.t1"/>
    </source>
</evidence>
<keyword evidence="1" id="KW-1185">Reference proteome</keyword>
<accession>A0A1I7TBJ7</accession>
<dbReference type="Proteomes" id="UP000095282">
    <property type="component" value="Unplaced"/>
</dbReference>
<name>A0A1I7TBJ7_9PELO</name>
<protein>
    <submittedName>
        <fullName evidence="2">Uncharacterized protein</fullName>
    </submittedName>
</protein>
<evidence type="ECO:0000313" key="1">
    <source>
        <dbReference type="Proteomes" id="UP000095282"/>
    </source>
</evidence>
<sequence>MASEPSQCSTLECASEEFWGSTEEMDGFKVGKSQEILLKEGVFANVDDGAMRWDSNETMEAQQPGGIDDDDDDG</sequence>
<dbReference type="WBParaSite" id="Csp11.Scaffold574.g4332.t1">
    <property type="protein sequence ID" value="Csp11.Scaffold574.g4332.t1"/>
    <property type="gene ID" value="Csp11.Scaffold574.g4332"/>
</dbReference>
<reference evidence="2" key="1">
    <citation type="submission" date="2016-11" db="UniProtKB">
        <authorList>
            <consortium name="WormBaseParasite"/>
        </authorList>
    </citation>
    <scope>IDENTIFICATION</scope>
</reference>
<proteinExistence type="predicted"/>
<dbReference type="AlphaFoldDB" id="A0A1I7TBJ7"/>